<dbReference type="Proteomes" id="UP000005396">
    <property type="component" value="Unassembled WGS sequence"/>
</dbReference>
<dbReference type="Gene3D" id="3.40.190.170">
    <property type="entry name" value="Bacterial extracellular solute-binding protein, family 7"/>
    <property type="match status" value="1"/>
</dbReference>
<dbReference type="Pfam" id="PF03480">
    <property type="entry name" value="DctP"/>
    <property type="match status" value="1"/>
</dbReference>
<gene>
    <name evidence="4" type="ORF">CLOBOL_04928</name>
</gene>
<evidence type="ECO:0000256" key="1">
    <source>
        <dbReference type="ARBA" id="ARBA00009023"/>
    </source>
</evidence>
<dbReference type="InterPro" id="IPR004682">
    <property type="entry name" value="TRAP_DctP"/>
</dbReference>
<dbReference type="HOGENOM" id="CLU_036176_1_3_9"/>
<proteinExistence type="inferred from homology"/>
<evidence type="ECO:0008006" key="6">
    <source>
        <dbReference type="Google" id="ProtNLM"/>
    </source>
</evidence>
<name>A8RXR6_ENTBW</name>
<keyword evidence="2" id="KW-0813">Transport</keyword>
<comment type="caution">
    <text evidence="4">The sequence shown here is derived from an EMBL/GenBank/DDBJ whole genome shotgun (WGS) entry which is preliminary data.</text>
</comment>
<dbReference type="GO" id="GO:0030288">
    <property type="term" value="C:outer membrane-bounded periplasmic space"/>
    <property type="evidence" value="ECO:0007669"/>
    <property type="project" value="InterPro"/>
</dbReference>
<dbReference type="eggNOG" id="COG1638">
    <property type="taxonomic scope" value="Bacteria"/>
</dbReference>
<dbReference type="NCBIfam" id="TIGR00787">
    <property type="entry name" value="dctP"/>
    <property type="match status" value="1"/>
</dbReference>
<evidence type="ECO:0000313" key="4">
    <source>
        <dbReference type="EMBL" id="EDP14386.1"/>
    </source>
</evidence>
<dbReference type="EMBL" id="ABCC02000039">
    <property type="protein sequence ID" value="EDP14386.1"/>
    <property type="molecule type" value="Genomic_DNA"/>
</dbReference>
<dbReference type="PIRSF" id="PIRSF006470">
    <property type="entry name" value="DctB"/>
    <property type="match status" value="1"/>
</dbReference>
<keyword evidence="3" id="KW-0732">Signal</keyword>
<reference evidence="4 5" key="1">
    <citation type="submission" date="2007-08" db="EMBL/GenBank/DDBJ databases">
        <authorList>
            <person name="Fulton L."/>
            <person name="Clifton S."/>
            <person name="Fulton B."/>
            <person name="Xu J."/>
            <person name="Minx P."/>
            <person name="Pepin K.H."/>
            <person name="Johnson M."/>
            <person name="Thiruvilangam P."/>
            <person name="Bhonagiri V."/>
            <person name="Nash W.E."/>
            <person name="Mardis E.R."/>
            <person name="Wilson R.K."/>
        </authorList>
    </citation>
    <scope>NUCLEOTIDE SEQUENCE [LARGE SCALE GENOMIC DNA]</scope>
    <source>
        <strain evidence="5">ATCC BAA-613 / DSM 15670 / CCUG 46953 / JCM 12243 / WAL 16351</strain>
    </source>
</reference>
<dbReference type="PaxDb" id="411902-CLOBOL_04928"/>
<evidence type="ECO:0000256" key="2">
    <source>
        <dbReference type="ARBA" id="ARBA00022448"/>
    </source>
</evidence>
<dbReference type="CDD" id="cd13678">
    <property type="entry name" value="PBP2_TRAP_DctP10"/>
    <property type="match status" value="1"/>
</dbReference>
<evidence type="ECO:0000256" key="3">
    <source>
        <dbReference type="ARBA" id="ARBA00022729"/>
    </source>
</evidence>
<reference evidence="4 5" key="2">
    <citation type="submission" date="2007-09" db="EMBL/GenBank/DDBJ databases">
        <title>Draft genome sequence of Clostridium bolteae (ATCC BAA-613).</title>
        <authorList>
            <person name="Sudarsanam P."/>
            <person name="Ley R."/>
            <person name="Guruge J."/>
            <person name="Turnbaugh P.J."/>
            <person name="Mahowald M."/>
            <person name="Liep D."/>
            <person name="Gordon J."/>
        </authorList>
    </citation>
    <scope>NUCLEOTIDE SEQUENCE [LARGE SCALE GENOMIC DNA]</scope>
    <source>
        <strain evidence="5">ATCC BAA-613 / DSM 15670 / CCUG 46953 / JCM 12243 / WAL 16351</strain>
    </source>
</reference>
<dbReference type="GO" id="GO:0055085">
    <property type="term" value="P:transmembrane transport"/>
    <property type="evidence" value="ECO:0007669"/>
    <property type="project" value="InterPro"/>
</dbReference>
<dbReference type="PANTHER" id="PTHR33376">
    <property type="match status" value="1"/>
</dbReference>
<evidence type="ECO:0000313" key="5">
    <source>
        <dbReference type="Proteomes" id="UP000005396"/>
    </source>
</evidence>
<dbReference type="NCBIfam" id="NF037995">
    <property type="entry name" value="TRAP_S1"/>
    <property type="match status" value="1"/>
</dbReference>
<organism evidence="4 5">
    <name type="scientific">Enterocloster bolteae (strain ATCC BAA-613 / DSM 15670 / CCUG 46953 / JCM 12243 / WAL 16351)</name>
    <name type="common">Clostridium bolteae</name>
    <dbReference type="NCBI Taxonomy" id="411902"/>
    <lineage>
        <taxon>Bacteria</taxon>
        <taxon>Bacillati</taxon>
        <taxon>Bacillota</taxon>
        <taxon>Clostridia</taxon>
        <taxon>Lachnospirales</taxon>
        <taxon>Lachnospiraceae</taxon>
        <taxon>Enterocloster</taxon>
    </lineage>
</organism>
<dbReference type="InterPro" id="IPR038404">
    <property type="entry name" value="TRAP_DctP_sf"/>
</dbReference>
<sequence length="370" mass="41203">MYYLKCTALEHIAHRQRKHRGRVHATKGEGSMFKRLKKAAAVICAAAMVLSMTACGSAGDKKVVLHFTHTQSPGSISDLTAQEFKKLVEERSDGRIEVSIYSNCGLSGGDLTKAIELVQAGNIDIHSCAPPNIANYDKKFYSFWLPFLFPNSDDLLAFCHSDKVHEVVNGWCNDLEMEMLGINNAGSRQISNSKKEITKPEDLKGMNIRVPGANIFIDLYRNYFGANPTAMDFSEVYTSLQQKTIDGQENPIAVFDSSKFAEVQQYVTLWDGVRDTTIWVMSRKTMNKLSPEDQELVKECAAEALDWGNDYLADNEAVIIQKLKDGGTVITELTEEQKAEFQKACAGIYDDYAKSVGQDVIDLFTGGYKN</sequence>
<dbReference type="PANTHER" id="PTHR33376:SF7">
    <property type="entry name" value="C4-DICARBOXYLATE-BINDING PROTEIN DCTB"/>
    <property type="match status" value="1"/>
</dbReference>
<comment type="similarity">
    <text evidence="1">Belongs to the bacterial solute-binding protein 7 family.</text>
</comment>
<accession>A8RXR6</accession>
<dbReference type="AlphaFoldDB" id="A8RXR6"/>
<dbReference type="InterPro" id="IPR018389">
    <property type="entry name" value="DctP_fam"/>
</dbReference>
<protein>
    <recommendedName>
        <fullName evidence="6">TRAP transporter substrate-binding protein DctP</fullName>
    </recommendedName>
</protein>